<dbReference type="Gene3D" id="1.10.630.10">
    <property type="entry name" value="Cytochrome P450"/>
    <property type="match status" value="2"/>
</dbReference>
<evidence type="ECO:0000256" key="9">
    <source>
        <dbReference type="RuleBase" id="RU000461"/>
    </source>
</evidence>
<dbReference type="Pfam" id="PF00067">
    <property type="entry name" value="p450"/>
    <property type="match status" value="2"/>
</dbReference>
<comment type="caution">
    <text evidence="10">The sequence shown here is derived from an EMBL/GenBank/DDBJ whole genome shotgun (WGS) entry which is preliminary data.</text>
</comment>
<dbReference type="PRINTS" id="PR00464">
    <property type="entry name" value="EP450II"/>
</dbReference>
<dbReference type="InterPro" id="IPR001128">
    <property type="entry name" value="Cyt_P450"/>
</dbReference>
<keyword evidence="3 8" id="KW-0349">Heme</keyword>
<comment type="similarity">
    <text evidence="2 9">Belongs to the cytochrome P450 family.</text>
</comment>
<dbReference type="InterPro" id="IPR002974">
    <property type="entry name" value="Cyt_P450_E_CYP52_ascomycetes"/>
</dbReference>
<dbReference type="GO" id="GO:0020037">
    <property type="term" value="F:heme binding"/>
    <property type="evidence" value="ECO:0007669"/>
    <property type="project" value="InterPro"/>
</dbReference>
<dbReference type="PRINTS" id="PR01239">
    <property type="entry name" value="EP450IICYP52"/>
</dbReference>
<gene>
    <name evidence="10" type="ORF">DDE83_009023</name>
</gene>
<proteinExistence type="inferred from homology"/>
<comment type="cofactor">
    <cofactor evidence="1 8">
        <name>heme</name>
        <dbReference type="ChEBI" id="CHEBI:30413"/>
    </cofactor>
</comment>
<dbReference type="AlphaFoldDB" id="A0A364MRS7"/>
<organism evidence="10 11">
    <name type="scientific">Stemphylium lycopersici</name>
    <name type="common">Tomato gray leaf spot disease fungus</name>
    <name type="synonym">Thyrospora lycopersici</name>
    <dbReference type="NCBI Taxonomy" id="183478"/>
    <lineage>
        <taxon>Eukaryota</taxon>
        <taxon>Fungi</taxon>
        <taxon>Dikarya</taxon>
        <taxon>Ascomycota</taxon>
        <taxon>Pezizomycotina</taxon>
        <taxon>Dothideomycetes</taxon>
        <taxon>Pleosporomycetidae</taxon>
        <taxon>Pleosporales</taxon>
        <taxon>Pleosporineae</taxon>
        <taxon>Pleosporaceae</taxon>
        <taxon>Stemphylium</taxon>
    </lineage>
</organism>
<dbReference type="Proteomes" id="UP000249619">
    <property type="component" value="Unassembled WGS sequence"/>
</dbReference>
<dbReference type="OrthoDB" id="1470350at2759"/>
<evidence type="ECO:0000256" key="6">
    <source>
        <dbReference type="ARBA" id="ARBA00023004"/>
    </source>
</evidence>
<sequence>MGLNSLTFQAFAPQRRFWDGVANFYKTDRAISARHGCRAAPRLLNHRPFGLDRLEQIFRADSESRLMELFLFHFRQTGSTLEHKFVGTKAYGTIDSANVDVLLTHPEDFGIGLRREIALPMFGDGIFTQEGPDWKHSRDLLRPQLQHKHYANLEIFRVAVDDLVQLLATRSGTVDLQPLFSRLTLDTTTAFLFGESTRSLIDANGDEERVFAAAFDTAQQWVVKRLRLAALFWLVDGREFRWACREIHLFVDQLIDRNLSTKPEKHGFLHAAARTTSDRSALRAQMVSLLVAGRDTTASLLSWTIQHWVSQACTALRLYPPVPINTRTALKTTVLPTGGGPTGTDPVLIPKGSSVAFSLYAMHRRPDLFGMDAELFRPERWDLECSPGSPKSCYLPFSSGPRKCLGGESTHDFLQLCSSG</sequence>
<evidence type="ECO:0000313" key="11">
    <source>
        <dbReference type="Proteomes" id="UP000249619"/>
    </source>
</evidence>
<feature type="binding site" description="axial binding residue" evidence="8">
    <location>
        <position position="404"/>
    </location>
    <ligand>
        <name>heme</name>
        <dbReference type="ChEBI" id="CHEBI:30413"/>
    </ligand>
    <ligandPart>
        <name>Fe</name>
        <dbReference type="ChEBI" id="CHEBI:18248"/>
    </ligandPart>
</feature>
<dbReference type="PRINTS" id="PR00385">
    <property type="entry name" value="P450"/>
</dbReference>
<dbReference type="STRING" id="183478.A0A364MRS7"/>
<dbReference type="PANTHER" id="PTHR24287">
    <property type="entry name" value="P450, PUTATIVE (EUROFUNG)-RELATED"/>
    <property type="match status" value="1"/>
</dbReference>
<keyword evidence="6 8" id="KW-0408">Iron</keyword>
<dbReference type="SUPFAM" id="SSF48264">
    <property type="entry name" value="Cytochrome P450"/>
    <property type="match status" value="1"/>
</dbReference>
<dbReference type="InterPro" id="IPR017972">
    <property type="entry name" value="Cyt_P450_CS"/>
</dbReference>
<protein>
    <submittedName>
        <fullName evidence="10">Cytochrome p450 alkane hydroxylase</fullName>
    </submittedName>
</protein>
<evidence type="ECO:0000256" key="3">
    <source>
        <dbReference type="ARBA" id="ARBA00022617"/>
    </source>
</evidence>
<name>A0A364MRS7_STELY</name>
<evidence type="ECO:0000256" key="8">
    <source>
        <dbReference type="PIRSR" id="PIRSR602402-1"/>
    </source>
</evidence>
<dbReference type="EMBL" id="QGDH01000314">
    <property type="protein sequence ID" value="RAR00941.1"/>
    <property type="molecule type" value="Genomic_DNA"/>
</dbReference>
<evidence type="ECO:0000256" key="1">
    <source>
        <dbReference type="ARBA" id="ARBA00001971"/>
    </source>
</evidence>
<keyword evidence="11" id="KW-1185">Reference proteome</keyword>
<evidence type="ECO:0000256" key="4">
    <source>
        <dbReference type="ARBA" id="ARBA00022723"/>
    </source>
</evidence>
<dbReference type="PANTHER" id="PTHR24287:SF1">
    <property type="entry name" value="P450, PUTATIVE (EUROFUNG)-RELATED"/>
    <property type="match status" value="1"/>
</dbReference>
<evidence type="ECO:0000313" key="10">
    <source>
        <dbReference type="EMBL" id="RAR00941.1"/>
    </source>
</evidence>
<evidence type="ECO:0000256" key="2">
    <source>
        <dbReference type="ARBA" id="ARBA00010617"/>
    </source>
</evidence>
<dbReference type="PROSITE" id="PS00086">
    <property type="entry name" value="CYTOCHROME_P450"/>
    <property type="match status" value="1"/>
</dbReference>
<keyword evidence="7 9" id="KW-0503">Monooxygenase</keyword>
<dbReference type="InterPro" id="IPR047146">
    <property type="entry name" value="Cyt_P450_E_CYP52_fungi"/>
</dbReference>
<evidence type="ECO:0000256" key="7">
    <source>
        <dbReference type="ARBA" id="ARBA00023033"/>
    </source>
</evidence>
<dbReference type="InterPro" id="IPR036396">
    <property type="entry name" value="Cyt_P450_sf"/>
</dbReference>
<dbReference type="InterPro" id="IPR002402">
    <property type="entry name" value="Cyt_P450_E_grp-II"/>
</dbReference>
<keyword evidence="4 8" id="KW-0479">Metal-binding</keyword>
<reference evidence="11" key="1">
    <citation type="submission" date="2018-05" db="EMBL/GenBank/DDBJ databases">
        <title>Draft genome sequence of Stemphylium lycopersici strain CIDEFI 213.</title>
        <authorList>
            <person name="Medina R."/>
            <person name="Franco M.E.E."/>
            <person name="Lucentini C.G."/>
            <person name="Saparrat M.C.N."/>
            <person name="Balatti P.A."/>
        </authorList>
    </citation>
    <scope>NUCLEOTIDE SEQUENCE [LARGE SCALE GENOMIC DNA]</scope>
    <source>
        <strain evidence="11">CIDEFI 213</strain>
    </source>
</reference>
<accession>A0A364MRS7</accession>
<dbReference type="GO" id="GO:0016712">
    <property type="term" value="F:oxidoreductase activity, acting on paired donors, with incorporation or reduction of molecular oxygen, reduced flavin or flavoprotein as one donor, and incorporation of one atom of oxygen"/>
    <property type="evidence" value="ECO:0007669"/>
    <property type="project" value="InterPro"/>
</dbReference>
<dbReference type="GO" id="GO:0005506">
    <property type="term" value="F:iron ion binding"/>
    <property type="evidence" value="ECO:0007669"/>
    <property type="project" value="InterPro"/>
</dbReference>
<keyword evidence="5 9" id="KW-0560">Oxidoreductase</keyword>
<evidence type="ECO:0000256" key="5">
    <source>
        <dbReference type="ARBA" id="ARBA00023002"/>
    </source>
</evidence>